<evidence type="ECO:0000313" key="1">
    <source>
        <dbReference type="EMBL" id="VEU40134.1"/>
    </source>
</evidence>
<name>A0A448ZDP7_9STRA</name>
<dbReference type="Proteomes" id="UP000291116">
    <property type="component" value="Unassembled WGS sequence"/>
</dbReference>
<sequence>MDVIYLDHDSYPELTNATNTAYSFTANFEKYLNKTQYAFDDVALFVPTIQIDIITHIQSCVINTTNTNRIENLMDKKTNLMVETAKNKCA</sequence>
<protein>
    <submittedName>
        <fullName evidence="1">Uncharacterized protein</fullName>
    </submittedName>
</protein>
<dbReference type="AlphaFoldDB" id="A0A448ZDP7"/>
<keyword evidence="2" id="KW-1185">Reference proteome</keyword>
<dbReference type="EMBL" id="CAACVS010000258">
    <property type="protein sequence ID" value="VEU40134.1"/>
    <property type="molecule type" value="Genomic_DNA"/>
</dbReference>
<organism evidence="1 2">
    <name type="scientific">Pseudo-nitzschia multistriata</name>
    <dbReference type="NCBI Taxonomy" id="183589"/>
    <lineage>
        <taxon>Eukaryota</taxon>
        <taxon>Sar</taxon>
        <taxon>Stramenopiles</taxon>
        <taxon>Ochrophyta</taxon>
        <taxon>Bacillariophyta</taxon>
        <taxon>Bacillariophyceae</taxon>
        <taxon>Bacillariophycidae</taxon>
        <taxon>Bacillariales</taxon>
        <taxon>Bacillariaceae</taxon>
        <taxon>Pseudo-nitzschia</taxon>
    </lineage>
</organism>
<evidence type="ECO:0000313" key="2">
    <source>
        <dbReference type="Proteomes" id="UP000291116"/>
    </source>
</evidence>
<proteinExistence type="predicted"/>
<reference evidence="1 2" key="1">
    <citation type="submission" date="2019-01" db="EMBL/GenBank/DDBJ databases">
        <authorList>
            <person name="Ferrante I. M."/>
        </authorList>
    </citation>
    <scope>NUCLEOTIDE SEQUENCE [LARGE SCALE GENOMIC DNA]</scope>
    <source>
        <strain evidence="1 2">B856</strain>
    </source>
</reference>
<gene>
    <name evidence="1" type="ORF">PSNMU_V1.4_AUG-EV-PASAV3_0070120</name>
</gene>
<accession>A0A448ZDP7</accession>